<organism evidence="2 3">
    <name type="scientific">Trifolium medium</name>
    <dbReference type="NCBI Taxonomy" id="97028"/>
    <lineage>
        <taxon>Eukaryota</taxon>
        <taxon>Viridiplantae</taxon>
        <taxon>Streptophyta</taxon>
        <taxon>Embryophyta</taxon>
        <taxon>Tracheophyta</taxon>
        <taxon>Spermatophyta</taxon>
        <taxon>Magnoliopsida</taxon>
        <taxon>eudicotyledons</taxon>
        <taxon>Gunneridae</taxon>
        <taxon>Pentapetalae</taxon>
        <taxon>rosids</taxon>
        <taxon>fabids</taxon>
        <taxon>Fabales</taxon>
        <taxon>Fabaceae</taxon>
        <taxon>Papilionoideae</taxon>
        <taxon>50 kb inversion clade</taxon>
        <taxon>NPAAA clade</taxon>
        <taxon>Hologalegina</taxon>
        <taxon>IRL clade</taxon>
        <taxon>Trifolieae</taxon>
        <taxon>Trifolium</taxon>
    </lineage>
</organism>
<accession>A0A392T9T5</accession>
<dbReference type="Proteomes" id="UP000265520">
    <property type="component" value="Unassembled WGS sequence"/>
</dbReference>
<sequence>MLRARRAPPLMRKAQPAEAARGSRHVSRAAPALVALRANTSRFIRIFSDFLLPRFQGILNTDEYDFGTQFTFFY</sequence>
<proteinExistence type="predicted"/>
<dbReference type="EMBL" id="LXQA010520882">
    <property type="protein sequence ID" value="MCI56940.1"/>
    <property type="molecule type" value="Genomic_DNA"/>
</dbReference>
<evidence type="ECO:0000313" key="2">
    <source>
        <dbReference type="EMBL" id="MCI56940.1"/>
    </source>
</evidence>
<reference evidence="2 3" key="1">
    <citation type="journal article" date="2018" name="Front. Plant Sci.">
        <title>Red Clover (Trifolium pratense) and Zigzag Clover (T. medium) - A Picture of Genomic Similarities and Differences.</title>
        <authorList>
            <person name="Dluhosova J."/>
            <person name="Istvanek J."/>
            <person name="Nedelnik J."/>
            <person name="Repkova J."/>
        </authorList>
    </citation>
    <scope>NUCLEOTIDE SEQUENCE [LARGE SCALE GENOMIC DNA]</scope>
    <source>
        <strain evidence="3">cv. 10/8</strain>
        <tissue evidence="2">Leaf</tissue>
    </source>
</reference>
<protein>
    <submittedName>
        <fullName evidence="2">Uncharacterized protein</fullName>
    </submittedName>
</protein>
<dbReference type="AlphaFoldDB" id="A0A392T9T5"/>
<evidence type="ECO:0000313" key="3">
    <source>
        <dbReference type="Proteomes" id="UP000265520"/>
    </source>
</evidence>
<comment type="caution">
    <text evidence="2">The sequence shown here is derived from an EMBL/GenBank/DDBJ whole genome shotgun (WGS) entry which is preliminary data.</text>
</comment>
<name>A0A392T9T5_9FABA</name>
<evidence type="ECO:0000256" key="1">
    <source>
        <dbReference type="SAM" id="MobiDB-lite"/>
    </source>
</evidence>
<keyword evidence="3" id="KW-1185">Reference proteome</keyword>
<feature type="region of interest" description="Disordered" evidence="1">
    <location>
        <begin position="1"/>
        <end position="23"/>
    </location>
</feature>